<name>A0A8J9YGD2_9NEOP</name>
<dbReference type="Pfam" id="PF26138">
    <property type="entry name" value="DUF8040"/>
    <property type="match status" value="1"/>
</dbReference>
<organism evidence="2 3">
    <name type="scientific">Brenthis ino</name>
    <name type="common">lesser marbled fritillary</name>
    <dbReference type="NCBI Taxonomy" id="405034"/>
    <lineage>
        <taxon>Eukaryota</taxon>
        <taxon>Metazoa</taxon>
        <taxon>Ecdysozoa</taxon>
        <taxon>Arthropoda</taxon>
        <taxon>Hexapoda</taxon>
        <taxon>Insecta</taxon>
        <taxon>Pterygota</taxon>
        <taxon>Neoptera</taxon>
        <taxon>Endopterygota</taxon>
        <taxon>Lepidoptera</taxon>
        <taxon>Glossata</taxon>
        <taxon>Ditrysia</taxon>
        <taxon>Papilionoidea</taxon>
        <taxon>Nymphalidae</taxon>
        <taxon>Heliconiinae</taxon>
        <taxon>Argynnini</taxon>
        <taxon>Brenthis</taxon>
    </lineage>
</organism>
<dbReference type="OrthoDB" id="2668416at2759"/>
<evidence type="ECO:0000313" key="2">
    <source>
        <dbReference type="EMBL" id="CAH0731379.1"/>
    </source>
</evidence>
<proteinExistence type="predicted"/>
<sequence length="278" mass="32291">MRFLSDRCRTFSVLLVITRWPCRCSTVEVRYQTLKLKAYLTAVRLYASAVLNLFDTMKIIKQKPRLRKRASPMFSLTCDFGDFHTLYPRLKEDPSSFFNYLRMPRECFFELLELVKSKIQRQETIFKHTISAEERLLITLRYLSAGCSMTELHHSYQHGISTISGIVKDTCQQIYKTLREICLPGLKKEDWVKIAQGFATNANFPNCLGAIDGKHSLHYERTELNTWGLRRCRAAVERSRYGRRAVAAPCILYENKRPAVRRTTNAPLRHCSGPIRNA</sequence>
<dbReference type="AlphaFoldDB" id="A0A8J9YGD2"/>
<protein>
    <recommendedName>
        <fullName evidence="1">DUF8040 domain-containing protein</fullName>
    </recommendedName>
</protein>
<feature type="domain" description="DUF8040" evidence="1">
    <location>
        <begin position="90"/>
        <end position="175"/>
    </location>
</feature>
<dbReference type="EMBL" id="OV170229">
    <property type="protein sequence ID" value="CAH0731379.1"/>
    <property type="molecule type" value="Genomic_DNA"/>
</dbReference>
<gene>
    <name evidence="2" type="ORF">BINO364_LOCUS16258</name>
</gene>
<dbReference type="Proteomes" id="UP000838878">
    <property type="component" value="Chromosome 9"/>
</dbReference>
<evidence type="ECO:0000313" key="3">
    <source>
        <dbReference type="Proteomes" id="UP000838878"/>
    </source>
</evidence>
<feature type="non-terminal residue" evidence="2">
    <location>
        <position position="278"/>
    </location>
</feature>
<dbReference type="InterPro" id="IPR058353">
    <property type="entry name" value="DUF8040"/>
</dbReference>
<keyword evidence="3" id="KW-1185">Reference proteome</keyword>
<accession>A0A8J9YGD2</accession>
<reference evidence="2" key="1">
    <citation type="submission" date="2021-12" db="EMBL/GenBank/DDBJ databases">
        <authorList>
            <person name="Martin H S."/>
        </authorList>
    </citation>
    <scope>NUCLEOTIDE SEQUENCE</scope>
</reference>
<evidence type="ECO:0000259" key="1">
    <source>
        <dbReference type="Pfam" id="PF26138"/>
    </source>
</evidence>